<feature type="domain" description="HTH luxR-type" evidence="5">
    <location>
        <begin position="771"/>
        <end position="836"/>
    </location>
</feature>
<dbReference type="InterPro" id="IPR041617">
    <property type="entry name" value="TPR_MalT"/>
</dbReference>
<dbReference type="GO" id="GO:0006355">
    <property type="term" value="P:regulation of DNA-templated transcription"/>
    <property type="evidence" value="ECO:0007669"/>
    <property type="project" value="InterPro"/>
</dbReference>
<dbReference type="InterPro" id="IPR036388">
    <property type="entry name" value="WH-like_DNA-bd_sf"/>
</dbReference>
<dbReference type="AlphaFoldDB" id="A0A1I5RVI6"/>
<evidence type="ECO:0000256" key="4">
    <source>
        <dbReference type="SAM" id="MobiDB-lite"/>
    </source>
</evidence>
<keyword evidence="1" id="KW-0805">Transcription regulation</keyword>
<dbReference type="SUPFAM" id="SSF46894">
    <property type="entry name" value="C-terminal effector domain of the bipartite response regulators"/>
    <property type="match status" value="1"/>
</dbReference>
<name>A0A1I5RVI6_9PSED</name>
<accession>A0A1I5RVI6</accession>
<feature type="region of interest" description="Disordered" evidence="4">
    <location>
        <begin position="1"/>
        <end position="25"/>
    </location>
</feature>
<dbReference type="EMBL" id="FOWX01000014">
    <property type="protein sequence ID" value="SFP62525.1"/>
    <property type="molecule type" value="Genomic_DNA"/>
</dbReference>
<evidence type="ECO:0000259" key="5">
    <source>
        <dbReference type="PROSITE" id="PS50043"/>
    </source>
</evidence>
<dbReference type="InterPro" id="IPR059106">
    <property type="entry name" value="WHD_MalT"/>
</dbReference>
<evidence type="ECO:0000313" key="6">
    <source>
        <dbReference type="EMBL" id="SFP62525.1"/>
    </source>
</evidence>
<dbReference type="InterPro" id="IPR011990">
    <property type="entry name" value="TPR-like_helical_dom_sf"/>
</dbReference>
<keyword evidence="2" id="KW-0238">DNA-binding</keyword>
<dbReference type="Gene3D" id="1.25.40.10">
    <property type="entry name" value="Tetratricopeptide repeat domain"/>
    <property type="match status" value="1"/>
</dbReference>
<dbReference type="SUPFAM" id="SSF48452">
    <property type="entry name" value="TPR-like"/>
    <property type="match status" value="1"/>
</dbReference>
<dbReference type="CDD" id="cd06170">
    <property type="entry name" value="LuxR_C_like"/>
    <property type="match status" value="1"/>
</dbReference>
<reference evidence="7" key="1">
    <citation type="submission" date="2016-10" db="EMBL/GenBank/DDBJ databases">
        <authorList>
            <person name="Varghese N."/>
            <person name="Submissions S."/>
        </authorList>
    </citation>
    <scope>NUCLEOTIDE SEQUENCE [LARGE SCALE GENOMIC DNA]</scope>
    <source>
        <strain evidence="7">DSM 17834</strain>
    </source>
</reference>
<dbReference type="InterPro" id="IPR000792">
    <property type="entry name" value="Tscrpt_reg_LuxR_C"/>
</dbReference>
<dbReference type="OrthoDB" id="1123107at2"/>
<organism evidence="6 7">
    <name type="scientific">Pseudomonas borbori</name>
    <dbReference type="NCBI Taxonomy" id="289003"/>
    <lineage>
        <taxon>Bacteria</taxon>
        <taxon>Pseudomonadati</taxon>
        <taxon>Pseudomonadota</taxon>
        <taxon>Gammaproteobacteria</taxon>
        <taxon>Pseudomonadales</taxon>
        <taxon>Pseudomonadaceae</taxon>
        <taxon>Pseudomonas</taxon>
    </lineage>
</organism>
<dbReference type="PROSITE" id="PS00622">
    <property type="entry name" value="HTH_LUXR_1"/>
    <property type="match status" value="1"/>
</dbReference>
<evidence type="ECO:0000256" key="3">
    <source>
        <dbReference type="ARBA" id="ARBA00023163"/>
    </source>
</evidence>
<dbReference type="GO" id="GO:0003677">
    <property type="term" value="F:DNA binding"/>
    <property type="evidence" value="ECO:0007669"/>
    <property type="project" value="UniProtKB-KW"/>
</dbReference>
<dbReference type="PROSITE" id="PS50043">
    <property type="entry name" value="HTH_LUXR_2"/>
    <property type="match status" value="1"/>
</dbReference>
<sequence>MTAYPSSLPIASSKSLLPRQPPGHVQREPLQRRLLARDCRLRLLIAPAGFGKSVLLADCARACPPECSPLWLNCAGQSASPAEFCRQLSIALDYPPGLSETELLVAVQREPRALWIMLNDYAREPDDELDACLDRLLCASPANLCWWLGSRRRPACNLPRLLLEGELFELGGADLAFTADEVGAWLVHVDTLRCSRADQLFALTRGWPAALRLLAAHGEREGSPLCEEHNALLRDYIEHEVLHGLPAELHHALCQLAQIPRFNDELCEHLLGVGEGAAWLQALRARGLFIQEVEGAADWFEVFPPLAQLLQQRTRVAPCTSLHLHASQWFAAHGEARAAVEHALKGGQPEVAASFLERFTEEQLLQGQDLALILHWRSELPDSLLSSTPRLILLNAWALLLVGRLEEARACVDQLARFQPRADAERLAELFAQWQAIRGIAAYGRGHAAEARAHLLEALPALPQSAWAQSLLCRSILTQIAIGEGRLEQAQQLSHEVLKQARLCGSAVFEALLELDHALLLEARGEFARAEALLQRVLVQMDAQSLRRTPVHGRILLRLGRLALRQGCIGQAASQLQAGLEDALAGGDPGAFHGYLGLAELATCRRDLPAAFAQLAEAERWMQRQRVSDSLYRGVLLLASSRLWIYQGHHRRAREALTRVLGHRLETSVPPPNFPELFPRLEHLLLCLDMARGSDVREALQRLLEQAVAQGRQAFASELWSTYAEACSACADLPMADQARQAAHSLRQRLNYQGLWFAADELPLAATAEAPVPAEACLSCRELAVLRLIAQGLSNQEVAEQLFISLHTVKTHARRINGKLGVARRTQAVARAKALGLL</sequence>
<dbReference type="Proteomes" id="UP000198784">
    <property type="component" value="Unassembled WGS sequence"/>
</dbReference>
<protein>
    <submittedName>
        <fullName evidence="6">ATP-, maltotriose-and DNA-dependent transcriptional regulator MalT</fullName>
    </submittedName>
</protein>
<dbReference type="PRINTS" id="PR00038">
    <property type="entry name" value="HTHLUXR"/>
</dbReference>
<keyword evidence="7" id="KW-1185">Reference proteome</keyword>
<proteinExistence type="predicted"/>
<dbReference type="InterPro" id="IPR016032">
    <property type="entry name" value="Sig_transdc_resp-reg_C-effctor"/>
</dbReference>
<dbReference type="Pfam" id="PF17874">
    <property type="entry name" value="TPR_MalT"/>
    <property type="match status" value="1"/>
</dbReference>
<gene>
    <name evidence="6" type="ORF">SAMN05216190_11436</name>
</gene>
<evidence type="ECO:0000313" key="7">
    <source>
        <dbReference type="Proteomes" id="UP000198784"/>
    </source>
</evidence>
<dbReference type="Pfam" id="PF00196">
    <property type="entry name" value="GerE"/>
    <property type="match status" value="1"/>
</dbReference>
<evidence type="ECO:0000256" key="2">
    <source>
        <dbReference type="ARBA" id="ARBA00023125"/>
    </source>
</evidence>
<dbReference type="Gene3D" id="1.10.10.10">
    <property type="entry name" value="Winged helix-like DNA-binding domain superfamily/Winged helix DNA-binding domain"/>
    <property type="match status" value="1"/>
</dbReference>
<evidence type="ECO:0000256" key="1">
    <source>
        <dbReference type="ARBA" id="ARBA00023015"/>
    </source>
</evidence>
<dbReference type="PANTHER" id="PTHR44688:SF16">
    <property type="entry name" value="DNA-BINDING TRANSCRIPTIONAL ACTIVATOR DEVR_DOSR"/>
    <property type="match status" value="1"/>
</dbReference>
<dbReference type="Pfam" id="PF25873">
    <property type="entry name" value="WHD_MalT"/>
    <property type="match status" value="1"/>
</dbReference>
<dbReference type="STRING" id="289003.SAMN05216190_11436"/>
<keyword evidence="3" id="KW-0804">Transcription</keyword>
<dbReference type="PANTHER" id="PTHR44688">
    <property type="entry name" value="DNA-BINDING TRANSCRIPTIONAL ACTIVATOR DEVR_DOSR"/>
    <property type="match status" value="1"/>
</dbReference>
<dbReference type="SMART" id="SM00421">
    <property type="entry name" value="HTH_LUXR"/>
    <property type="match status" value="1"/>
</dbReference>